<feature type="region of interest" description="Disordered" evidence="6">
    <location>
        <begin position="124"/>
        <end position="177"/>
    </location>
</feature>
<dbReference type="GO" id="GO:0032259">
    <property type="term" value="P:methylation"/>
    <property type="evidence" value="ECO:0007669"/>
    <property type="project" value="UniProtKB-KW"/>
</dbReference>
<evidence type="ECO:0000256" key="2">
    <source>
        <dbReference type="ARBA" id="ARBA00012003"/>
    </source>
</evidence>
<evidence type="ECO:0000313" key="8">
    <source>
        <dbReference type="Proteomes" id="UP000822688"/>
    </source>
</evidence>
<evidence type="ECO:0000256" key="4">
    <source>
        <dbReference type="ARBA" id="ARBA00022679"/>
    </source>
</evidence>
<proteinExistence type="inferred from homology"/>
<dbReference type="EC" id="2.1.1.22" evidence="2"/>
<dbReference type="AlphaFoldDB" id="A0A8T0IX61"/>
<dbReference type="GO" id="GO:0030735">
    <property type="term" value="F:carnosine N-methyltransferase activity"/>
    <property type="evidence" value="ECO:0007669"/>
    <property type="project" value="UniProtKB-EC"/>
</dbReference>
<evidence type="ECO:0000313" key="7">
    <source>
        <dbReference type="EMBL" id="KAG0587509.1"/>
    </source>
</evidence>
<evidence type="ECO:0000256" key="6">
    <source>
        <dbReference type="SAM" id="MobiDB-lite"/>
    </source>
</evidence>
<dbReference type="EMBL" id="CM026422">
    <property type="protein sequence ID" value="KAG0587509.1"/>
    <property type="molecule type" value="Genomic_DNA"/>
</dbReference>
<comment type="similarity">
    <text evidence="1">Belongs to the carnosine N-methyltransferase family.</text>
</comment>
<keyword evidence="4" id="KW-0808">Transferase</keyword>
<keyword evidence="5" id="KW-0949">S-adenosyl-L-methionine</keyword>
<gene>
    <name evidence="7" type="ORF">KC19_2G169800</name>
</gene>
<dbReference type="SMART" id="SM01296">
    <property type="entry name" value="N2227"/>
    <property type="match status" value="1"/>
</dbReference>
<dbReference type="PANTHER" id="PTHR12303">
    <property type="entry name" value="CARNOSINE N-METHYLTRANSFERASE"/>
    <property type="match status" value="1"/>
</dbReference>
<feature type="region of interest" description="Disordered" evidence="6">
    <location>
        <begin position="195"/>
        <end position="232"/>
    </location>
</feature>
<feature type="compositionally biased region" description="Polar residues" evidence="6">
    <location>
        <begin position="137"/>
        <end position="170"/>
    </location>
</feature>
<evidence type="ECO:0000256" key="3">
    <source>
        <dbReference type="ARBA" id="ARBA00022603"/>
    </source>
</evidence>
<dbReference type="PANTHER" id="PTHR12303:SF6">
    <property type="entry name" value="CARNOSINE N-METHYLTRANSFERASE"/>
    <property type="match status" value="1"/>
</dbReference>
<reference evidence="7" key="1">
    <citation type="submission" date="2020-06" db="EMBL/GenBank/DDBJ databases">
        <title>WGS assembly of Ceratodon purpureus strain R40.</title>
        <authorList>
            <person name="Carey S.B."/>
            <person name="Jenkins J."/>
            <person name="Shu S."/>
            <person name="Lovell J.T."/>
            <person name="Sreedasyam A."/>
            <person name="Maumus F."/>
            <person name="Tiley G.P."/>
            <person name="Fernandez-Pozo N."/>
            <person name="Barry K."/>
            <person name="Chen C."/>
            <person name="Wang M."/>
            <person name="Lipzen A."/>
            <person name="Daum C."/>
            <person name="Saski C.A."/>
            <person name="Payton A.C."/>
            <person name="Mcbreen J.C."/>
            <person name="Conrad R.E."/>
            <person name="Kollar L.M."/>
            <person name="Olsson S."/>
            <person name="Huttunen S."/>
            <person name="Landis J.B."/>
            <person name="Wickett N.J."/>
            <person name="Johnson M.G."/>
            <person name="Rensing S.A."/>
            <person name="Grimwood J."/>
            <person name="Schmutz J."/>
            <person name="Mcdaniel S.F."/>
        </authorList>
    </citation>
    <scope>NUCLEOTIDE SEQUENCE</scope>
    <source>
        <strain evidence="7">R40</strain>
    </source>
</reference>
<dbReference type="InterPro" id="IPR029063">
    <property type="entry name" value="SAM-dependent_MTases_sf"/>
</dbReference>
<keyword evidence="3" id="KW-0489">Methyltransferase</keyword>
<dbReference type="Proteomes" id="UP000822688">
    <property type="component" value="Chromosome 2"/>
</dbReference>
<accession>A0A8T0IX61</accession>
<organism evidence="7 8">
    <name type="scientific">Ceratodon purpureus</name>
    <name type="common">Fire moss</name>
    <name type="synonym">Dicranum purpureum</name>
    <dbReference type="NCBI Taxonomy" id="3225"/>
    <lineage>
        <taxon>Eukaryota</taxon>
        <taxon>Viridiplantae</taxon>
        <taxon>Streptophyta</taxon>
        <taxon>Embryophyta</taxon>
        <taxon>Bryophyta</taxon>
        <taxon>Bryophytina</taxon>
        <taxon>Bryopsida</taxon>
        <taxon>Dicranidae</taxon>
        <taxon>Pseudoditrichales</taxon>
        <taxon>Ditrichaceae</taxon>
        <taxon>Ceratodon</taxon>
    </lineage>
</organism>
<dbReference type="Pfam" id="PF07942">
    <property type="entry name" value="CARME"/>
    <property type="match status" value="1"/>
</dbReference>
<name>A0A8T0IX61_CERPU</name>
<dbReference type="InterPro" id="IPR012901">
    <property type="entry name" value="CARME"/>
</dbReference>
<evidence type="ECO:0000256" key="1">
    <source>
        <dbReference type="ARBA" id="ARBA00010086"/>
    </source>
</evidence>
<sequence>MEPPVGAPMSKSDEELEIQALRRVISAYLNYPTAAEEDIRRYERSYSKLSLSHKAVLSHLPKKYEDLRRCVKTNTYFLMNMLQAFDPPFEMDGGTDSDFDEPSLFGRKTADKFMHSHEGTGCCGRDDENTIDVHSYPSPSKDSTITSANSNKRQAIESNDLDSTTDSSIPELNGFGTRGPVRSCDDWSCTQAEAEAKEHGAAAEANAYPSHDDTEYGSAYRESNENGHPIGSPKLTPYERVPLDLRHPSFQLRVPSADVDKVRCIVRNIVRDWGDEGSLEREQCYLPILEELHRLFPDRKDLRRRPTCLVPGAGLGRLACEISRLGFIAQGNEFSYYMLMCSSFILNQSDQPLEWVLHPWIHSNCNSLSDSDQLRAVYIPDLHPGSAGITEGFSMCAGDFVEVYSHPGQAGAWDSVVTCFFIDTAHNIIEYLEVIARALKPGGVWINLGPLLYHFAEAYSQEEEMSLELSLEDVKKVAAQFGLVLKKEKLIETTYTANNRSMMQNRYTAVFWTMVKEERAALHMSLSSAA</sequence>
<protein>
    <recommendedName>
        <fullName evidence="2">carnosine N-methyltransferase</fullName>
        <ecNumber evidence="2">2.1.1.22</ecNumber>
    </recommendedName>
</protein>
<dbReference type="Gene3D" id="3.40.50.150">
    <property type="entry name" value="Vaccinia Virus protein VP39"/>
    <property type="match status" value="1"/>
</dbReference>
<dbReference type="SUPFAM" id="SSF53335">
    <property type="entry name" value="S-adenosyl-L-methionine-dependent methyltransferases"/>
    <property type="match status" value="1"/>
</dbReference>
<evidence type="ECO:0000256" key="5">
    <source>
        <dbReference type="ARBA" id="ARBA00022691"/>
    </source>
</evidence>
<keyword evidence="8" id="KW-1185">Reference proteome</keyword>
<comment type="caution">
    <text evidence="7">The sequence shown here is derived from an EMBL/GenBank/DDBJ whole genome shotgun (WGS) entry which is preliminary data.</text>
</comment>